<keyword evidence="5" id="KW-1185">Reference proteome</keyword>
<dbReference type="OrthoDB" id="5204190at2759"/>
<protein>
    <submittedName>
        <fullName evidence="4">PAPI protein</fullName>
    </submittedName>
</protein>
<dbReference type="Gene3D" id="3.30.1370.10">
    <property type="entry name" value="K Homology domain, type 1"/>
    <property type="match status" value="3"/>
</dbReference>
<sequence length="212" mass="22717">PAVEEHLELPRHATGKVIGTKGQQIAEIRQKSGAQVDVDKSPTGCRVRFVGTQSQVDVAKAMINAIMTPPTDSGSGEYLEIPRSAVGRIIGAGGTRIQELQERSGAKIDIDRQPDRCLVRFGGFPDNVQLAKTLVTEVLEGRDRTQLAEAAATMEIPPSVTGRLIGPGGRQINEIQERSGAKIDLDKGRDPCIVRMTGSADAVALAQVMIRE</sequence>
<feature type="domain" description="K Homology" evidence="3">
    <location>
        <begin position="1"/>
        <end position="68"/>
    </location>
</feature>
<dbReference type="EMBL" id="CAJNJA010048737">
    <property type="protein sequence ID" value="CAE7833271.1"/>
    <property type="molecule type" value="Genomic_DNA"/>
</dbReference>
<dbReference type="Pfam" id="PF00013">
    <property type="entry name" value="KH_1"/>
    <property type="match status" value="3"/>
</dbReference>
<feature type="domain" description="K Homology" evidence="3">
    <location>
        <begin position="73"/>
        <end position="140"/>
    </location>
</feature>
<keyword evidence="2" id="KW-0694">RNA-binding</keyword>
<dbReference type="InterPro" id="IPR004088">
    <property type="entry name" value="KH_dom_type_1"/>
</dbReference>
<feature type="non-terminal residue" evidence="4">
    <location>
        <position position="1"/>
    </location>
</feature>
<dbReference type="CDD" id="cd00105">
    <property type="entry name" value="KH-I"/>
    <property type="match status" value="2"/>
</dbReference>
<comment type="caution">
    <text evidence="4">The sequence shown here is derived from an EMBL/GenBank/DDBJ whole genome shotgun (WGS) entry which is preliminary data.</text>
</comment>
<name>A0A812ZKX0_9DINO</name>
<evidence type="ECO:0000256" key="2">
    <source>
        <dbReference type="PROSITE-ProRule" id="PRU00117"/>
    </source>
</evidence>
<dbReference type="PROSITE" id="PS50084">
    <property type="entry name" value="KH_TYPE_1"/>
    <property type="match status" value="3"/>
</dbReference>
<dbReference type="PANTHER" id="PTHR10288">
    <property type="entry name" value="KH DOMAIN CONTAINING RNA BINDING PROTEIN"/>
    <property type="match status" value="1"/>
</dbReference>
<organism evidence="4 5">
    <name type="scientific">Symbiodinium necroappetens</name>
    <dbReference type="NCBI Taxonomy" id="1628268"/>
    <lineage>
        <taxon>Eukaryota</taxon>
        <taxon>Sar</taxon>
        <taxon>Alveolata</taxon>
        <taxon>Dinophyceae</taxon>
        <taxon>Suessiales</taxon>
        <taxon>Symbiodiniaceae</taxon>
        <taxon>Symbiodinium</taxon>
    </lineage>
</organism>
<evidence type="ECO:0000313" key="5">
    <source>
        <dbReference type="Proteomes" id="UP000601435"/>
    </source>
</evidence>
<feature type="non-terminal residue" evidence="4">
    <location>
        <position position="212"/>
    </location>
</feature>
<evidence type="ECO:0000256" key="1">
    <source>
        <dbReference type="ARBA" id="ARBA00022737"/>
    </source>
</evidence>
<dbReference type="Proteomes" id="UP000601435">
    <property type="component" value="Unassembled WGS sequence"/>
</dbReference>
<accession>A0A812ZKX0</accession>
<proteinExistence type="predicted"/>
<dbReference type="InterPro" id="IPR004087">
    <property type="entry name" value="KH_dom"/>
</dbReference>
<dbReference type="InterPro" id="IPR036612">
    <property type="entry name" value="KH_dom_type_1_sf"/>
</dbReference>
<dbReference type="AlphaFoldDB" id="A0A812ZKX0"/>
<keyword evidence="1" id="KW-0677">Repeat</keyword>
<dbReference type="SMART" id="SM00322">
    <property type="entry name" value="KH"/>
    <property type="match status" value="3"/>
</dbReference>
<dbReference type="GO" id="GO:0003723">
    <property type="term" value="F:RNA binding"/>
    <property type="evidence" value="ECO:0007669"/>
    <property type="project" value="UniProtKB-UniRule"/>
</dbReference>
<reference evidence="4" key="1">
    <citation type="submission" date="2021-02" db="EMBL/GenBank/DDBJ databases">
        <authorList>
            <person name="Dougan E. K."/>
            <person name="Rhodes N."/>
            <person name="Thang M."/>
            <person name="Chan C."/>
        </authorList>
    </citation>
    <scope>NUCLEOTIDE SEQUENCE</scope>
</reference>
<evidence type="ECO:0000259" key="3">
    <source>
        <dbReference type="SMART" id="SM00322"/>
    </source>
</evidence>
<evidence type="ECO:0000313" key="4">
    <source>
        <dbReference type="EMBL" id="CAE7833271.1"/>
    </source>
</evidence>
<gene>
    <name evidence="4" type="primary">PAPI</name>
    <name evidence="4" type="ORF">SNEC2469_LOCUS24957</name>
</gene>
<dbReference type="SUPFAM" id="SSF54791">
    <property type="entry name" value="Eukaryotic type KH-domain (KH-domain type I)"/>
    <property type="match status" value="3"/>
</dbReference>
<feature type="domain" description="K Homology" evidence="3">
    <location>
        <begin position="148"/>
        <end position="212"/>
    </location>
</feature>